<dbReference type="Gene3D" id="3.40.50.2000">
    <property type="entry name" value="Glycogen Phosphorylase B"/>
    <property type="match status" value="2"/>
</dbReference>
<feature type="domain" description="Glycosyl transferase family 1" evidence="1">
    <location>
        <begin position="167"/>
        <end position="331"/>
    </location>
</feature>
<dbReference type="EMBL" id="JANPWE010000006">
    <property type="protein sequence ID" value="MCR6546275.1"/>
    <property type="molecule type" value="Genomic_DNA"/>
</dbReference>
<comment type="caution">
    <text evidence="2">The sequence shown here is derived from an EMBL/GenBank/DDBJ whole genome shotgun (WGS) entry which is preliminary data.</text>
</comment>
<evidence type="ECO:0000313" key="3">
    <source>
        <dbReference type="Proteomes" id="UP001524944"/>
    </source>
</evidence>
<protein>
    <submittedName>
        <fullName evidence="2">Glycosyltransferase family 4 protein</fullName>
    </submittedName>
</protein>
<keyword evidence="3" id="KW-1185">Reference proteome</keyword>
<name>A0ABT1Y5W9_9FIRM</name>
<dbReference type="SUPFAM" id="SSF53756">
    <property type="entry name" value="UDP-Glycosyltransferase/glycogen phosphorylase"/>
    <property type="match status" value="1"/>
</dbReference>
<dbReference type="Proteomes" id="UP001524944">
    <property type="component" value="Unassembled WGS sequence"/>
</dbReference>
<dbReference type="Pfam" id="PF00534">
    <property type="entry name" value="Glycos_transf_1"/>
    <property type="match status" value="1"/>
</dbReference>
<dbReference type="PANTHER" id="PTHR46660">
    <property type="match status" value="1"/>
</dbReference>
<accession>A0ABT1Y5W9</accession>
<evidence type="ECO:0000313" key="2">
    <source>
        <dbReference type="EMBL" id="MCR6546275.1"/>
    </source>
</evidence>
<reference evidence="2 3" key="1">
    <citation type="submission" date="2022-08" db="EMBL/GenBank/DDBJ databases">
        <title>Proteogenomics of the novel Dehalobacterium formicoaceticum strain EZ94 highlights a key role of methyltransferases during anaerobic dichloromethane degradation.</title>
        <authorList>
            <person name="Wasmund K."/>
        </authorList>
    </citation>
    <scope>NUCLEOTIDE SEQUENCE [LARGE SCALE GENOMIC DNA]</scope>
    <source>
        <strain evidence="2 3">EZ94</strain>
    </source>
</reference>
<dbReference type="CDD" id="cd03801">
    <property type="entry name" value="GT4_PimA-like"/>
    <property type="match status" value="1"/>
</dbReference>
<evidence type="ECO:0000259" key="1">
    <source>
        <dbReference type="Pfam" id="PF00534"/>
    </source>
</evidence>
<proteinExistence type="predicted"/>
<organism evidence="2 3">
    <name type="scientific">Dehalobacterium formicoaceticum</name>
    <dbReference type="NCBI Taxonomy" id="51515"/>
    <lineage>
        <taxon>Bacteria</taxon>
        <taxon>Bacillati</taxon>
        <taxon>Bacillota</taxon>
        <taxon>Clostridia</taxon>
        <taxon>Eubacteriales</taxon>
        <taxon>Peptococcaceae</taxon>
        <taxon>Dehalobacterium</taxon>
    </lineage>
</organism>
<dbReference type="InterPro" id="IPR052622">
    <property type="entry name" value="Glycosyltransferase_G1"/>
</dbReference>
<gene>
    <name evidence="2" type="ORF">NVS47_12255</name>
</gene>
<dbReference type="PANTHER" id="PTHR46660:SF2">
    <property type="entry name" value="GLYCOSYLTRANSFERASE 1 DOMAIN-CONTAINING PROTEIN 1"/>
    <property type="match status" value="1"/>
</dbReference>
<dbReference type="RefSeq" id="WP_257913795.1">
    <property type="nucleotide sequence ID" value="NZ_JANPWE010000006.1"/>
</dbReference>
<dbReference type="InterPro" id="IPR001296">
    <property type="entry name" value="Glyco_trans_1"/>
</dbReference>
<sequence>MVSIIANKKVLIITPFDKDQRGNSITTARLLVGLTSRGFQIDRLSLERENWQEYLKDALAKSKYALIHGFHARYFGEVLQAIPQMRNIPLILTTTGTDIHCDLLGEKRSMILDTFQTVQKIVVFNDDFHQIIQDVYPGFQHPARPSLSLAEKLVTIPQGVFLEPGAEKNRGELGLSEDQVVFLLPSGLRRIKHIELAIDSLSAVQDEFPEVRLLIMGAAIEEDYTRKILNRMRGLDWVIYLEEIPHSEMMSVLRLGDIVINTSYCEGQPQGALEAMSLGKPCILTGVPGNLNIIEQGVEGFYVGNQEELVEAAKILVQDPVERHLMGQRAAQLTASKFTLGQELDAYSRIYRQFLRQARD</sequence>